<accession>A0A0C6ESP9</accession>
<organism evidence="1 2">
    <name type="scientific">Pseudomonas aeruginosa</name>
    <dbReference type="NCBI Taxonomy" id="287"/>
    <lineage>
        <taxon>Bacteria</taxon>
        <taxon>Pseudomonadati</taxon>
        <taxon>Pseudomonadota</taxon>
        <taxon>Gammaproteobacteria</taxon>
        <taxon>Pseudomonadales</taxon>
        <taxon>Pseudomonadaceae</taxon>
        <taxon>Pseudomonas</taxon>
    </lineage>
</organism>
<gene>
    <name evidence="1" type="ORF">IPC1295_01165</name>
</gene>
<evidence type="ECO:0000313" key="2">
    <source>
        <dbReference type="Proteomes" id="UP000284767"/>
    </source>
</evidence>
<comment type="caution">
    <text evidence="1">The sequence shown here is derived from an EMBL/GenBank/DDBJ whole genome shotgun (WGS) entry which is preliminary data.</text>
</comment>
<dbReference type="RefSeq" id="WP_003099136.1">
    <property type="nucleotide sequence ID" value="NZ_AP014651.1"/>
</dbReference>
<dbReference type="Proteomes" id="UP000284767">
    <property type="component" value="Unassembled WGS sequence"/>
</dbReference>
<reference evidence="1 2" key="1">
    <citation type="submission" date="2017-08" db="EMBL/GenBank/DDBJ databases">
        <authorList>
            <person name="Feschi L."/>
            <person name="Jeukens J."/>
            <person name="Emond-Rheault J.-G."/>
            <person name="Kukavica-Ibrulj I."/>
            <person name="Boyle B."/>
            <person name="Levesque R.C."/>
        </authorList>
    </citation>
    <scope>NUCLEOTIDE SEQUENCE [LARGE SCALE GENOMIC DNA]</scope>
    <source>
        <strain evidence="1 2">PA-W36</strain>
    </source>
</reference>
<protein>
    <submittedName>
        <fullName evidence="1">Uncharacterized protein</fullName>
    </submittedName>
</protein>
<sequence length="160" mass="17838">MTASPSPVSATPWLTLSIRLMAGGFLLFFGLALATLLLRLDQSLLDSDAGRLLLRLVRWGDQQGGGQHYELMISTIYLVWGAFLWRAASQPFRHRLFIDFTVAANAAHFGLMFLQGLLMPGEHIHLAGDVLLGWASLLPLMLFWIPQRKRAAPSLAVERR</sequence>
<reference evidence="1 2" key="2">
    <citation type="submission" date="2019-01" db="EMBL/GenBank/DDBJ databases">
        <title>The Pseudomonas aeruginosa pan-genome provides new insights on its population structure, horizontal gene transfer and pathogenicity.</title>
        <authorList>
            <person name="Freschi L."/>
            <person name="Vincent A.T."/>
            <person name="Jeukens J."/>
            <person name="Emond-Rheault J.-G."/>
            <person name="Kukavica-Ibrulj I."/>
            <person name="Dupont M.-J."/>
            <person name="Charette S.J."/>
            <person name="Boyle B."/>
            <person name="Levesque R.C."/>
        </authorList>
    </citation>
    <scope>NUCLEOTIDE SEQUENCE [LARGE SCALE GENOMIC DNA]</scope>
    <source>
        <strain evidence="1 2">PA-W36</strain>
    </source>
</reference>
<name>A0A0C6ESP9_PSEAI</name>
<dbReference type="EMBL" id="NSNE01000001">
    <property type="protein sequence ID" value="RPM23143.1"/>
    <property type="molecule type" value="Genomic_DNA"/>
</dbReference>
<dbReference type="AlphaFoldDB" id="A0A0C6ESP9"/>
<evidence type="ECO:0000313" key="1">
    <source>
        <dbReference type="EMBL" id="RPM23143.1"/>
    </source>
</evidence>
<proteinExistence type="predicted"/>